<accession>Q4V1P8</accession>
<name>Q4V1P8_BACCZ</name>
<evidence type="ECO:0000313" key="2">
    <source>
        <dbReference type="Proteomes" id="UP000002612"/>
    </source>
</evidence>
<dbReference type="KEGG" id="bcz:pE33L466_0201"/>
<sequence>MSPMSRKEVFDYLDDQEKEDLAEWTEELKNAQSKKAVKLYSSKIKELLGKIEQRMISSGEEAATVSF</sequence>
<proteinExistence type="predicted"/>
<organism evidence="1 2">
    <name type="scientific">Bacillus cereus (strain ZK / E33L)</name>
    <dbReference type="NCBI Taxonomy" id="288681"/>
    <lineage>
        <taxon>Bacteria</taxon>
        <taxon>Bacillati</taxon>
        <taxon>Bacillota</taxon>
        <taxon>Bacilli</taxon>
        <taxon>Bacillales</taxon>
        <taxon>Bacillaceae</taxon>
        <taxon>Bacillus</taxon>
        <taxon>Bacillus cereus group</taxon>
    </lineage>
</organism>
<dbReference type="Proteomes" id="UP000002612">
    <property type="component" value="Plasmid pE33L466"/>
</dbReference>
<keyword evidence="1" id="KW-0614">Plasmid</keyword>
<evidence type="ECO:0000313" key="1">
    <source>
        <dbReference type="EMBL" id="AAY60359.1"/>
    </source>
</evidence>
<geneLocation type="plasmid" evidence="1 2">
    <name>pE33L466</name>
</geneLocation>
<gene>
    <name evidence="1" type="ordered locus">pE33L466_0201</name>
</gene>
<dbReference type="AlphaFoldDB" id="Q4V1P8"/>
<reference evidence="2" key="1">
    <citation type="journal article" date="2006" name="J. Bacteriol.">
        <title>Pathogenomic sequence analysis of Bacillus cereus and Bacillus thuringiensis isolates closely related to Bacillus anthracis.</title>
        <authorList>
            <person name="Han C.S."/>
            <person name="Xie G."/>
            <person name="Challacombe J.F."/>
            <person name="Altherr M.R."/>
            <person name="Bhotika S.S."/>
            <person name="Brown N."/>
            <person name="Bruce D."/>
            <person name="Campbell C.S."/>
            <person name="Campbell M.L."/>
            <person name="Chen J."/>
            <person name="Chertkov O."/>
            <person name="Cleland C."/>
            <person name="Dimitrijevic M."/>
            <person name="Doggett N.A."/>
            <person name="Fawcett J.J."/>
            <person name="Glavina T."/>
            <person name="Goodwin L.A."/>
            <person name="Green L.D."/>
            <person name="Hill K.K."/>
            <person name="Hitchcock P."/>
            <person name="Jackson P.J."/>
            <person name="Keim P."/>
            <person name="Kewalramani A.R."/>
            <person name="Longmire J."/>
            <person name="Lucas S."/>
            <person name="Malfatti S."/>
            <person name="McMurry K."/>
            <person name="Meincke L.J."/>
            <person name="Misra M."/>
            <person name="Moseman B.L."/>
            <person name="Mundt M."/>
            <person name="Munk A.C."/>
            <person name="Okinaka R.T."/>
            <person name="Parson-Quintana B."/>
            <person name="Reilly L.P."/>
            <person name="Richardson P."/>
            <person name="Robinson D.L."/>
            <person name="Rubin E."/>
            <person name="Saunders E."/>
            <person name="Tapia R."/>
            <person name="Tesmer J.G."/>
            <person name="Thayer N."/>
            <person name="Thompson L.S."/>
            <person name="Tice H."/>
            <person name="Ticknor L.O."/>
            <person name="Wills P.L."/>
            <person name="Brettin T.S."/>
            <person name="Gilna P."/>
        </authorList>
    </citation>
    <scope>NUCLEOTIDE SEQUENCE [LARGE SCALE GENOMIC DNA]</scope>
    <source>
        <strain evidence="2">ZK / E33L</strain>
        <plasmid evidence="2">pE33L466</plasmid>
    </source>
</reference>
<protein>
    <submittedName>
        <fullName evidence="1">Uncharacterized protein</fullName>
    </submittedName>
</protein>
<dbReference type="EMBL" id="CP000040">
    <property type="protein sequence ID" value="AAY60359.1"/>
    <property type="molecule type" value="Genomic_DNA"/>
</dbReference>